<evidence type="ECO:0000256" key="1">
    <source>
        <dbReference type="SAM" id="SignalP"/>
    </source>
</evidence>
<feature type="signal peptide" evidence="1">
    <location>
        <begin position="1"/>
        <end position="23"/>
    </location>
</feature>
<name>A0A6I4T3Z1_9SPHN</name>
<dbReference type="Proteomes" id="UP000438476">
    <property type="component" value="Unassembled WGS sequence"/>
</dbReference>
<evidence type="ECO:0000313" key="2">
    <source>
        <dbReference type="EMBL" id="MXO65627.1"/>
    </source>
</evidence>
<dbReference type="OrthoDB" id="7450905at2"/>
<proteinExistence type="predicted"/>
<dbReference type="EMBL" id="WTYT01000003">
    <property type="protein sequence ID" value="MXO65627.1"/>
    <property type="molecule type" value="Genomic_DNA"/>
</dbReference>
<dbReference type="AlphaFoldDB" id="A0A6I4T3Z1"/>
<keyword evidence="3" id="KW-1185">Reference proteome</keyword>
<keyword evidence="1" id="KW-0732">Signal</keyword>
<feature type="chain" id="PRO_5026057862" evidence="1">
    <location>
        <begin position="24"/>
        <end position="98"/>
    </location>
</feature>
<protein>
    <submittedName>
        <fullName evidence="2">UrcA family protein</fullName>
    </submittedName>
</protein>
<dbReference type="InterPro" id="IPR030972">
    <property type="entry name" value="UrcA_uranyl"/>
</dbReference>
<comment type="caution">
    <text evidence="2">The sequence shown here is derived from an EMBL/GenBank/DDBJ whole genome shotgun (WGS) entry which is preliminary data.</text>
</comment>
<evidence type="ECO:0000313" key="3">
    <source>
        <dbReference type="Proteomes" id="UP000438476"/>
    </source>
</evidence>
<gene>
    <name evidence="2" type="ORF">GRI91_07660</name>
</gene>
<organism evidence="2 3">
    <name type="scientific">Altericroceibacterium endophyticum</name>
    <dbReference type="NCBI Taxonomy" id="1808508"/>
    <lineage>
        <taxon>Bacteria</taxon>
        <taxon>Pseudomonadati</taxon>
        <taxon>Pseudomonadota</taxon>
        <taxon>Alphaproteobacteria</taxon>
        <taxon>Sphingomonadales</taxon>
        <taxon>Erythrobacteraceae</taxon>
        <taxon>Altericroceibacterium</taxon>
    </lineage>
</organism>
<accession>A0A6I4T3Z1</accession>
<dbReference type="NCBIfam" id="TIGR04433">
    <property type="entry name" value="UrcA_uranyl"/>
    <property type="match status" value="1"/>
</dbReference>
<sequence>MKSHIALIAGALASVCAASPALAAQPTERVPYHDLNLATPDGQAELQKRLDKATYRVCRFDEDGNLKTAQQEHACYREARQEAALRMAKAVSENRLGG</sequence>
<dbReference type="RefSeq" id="WP_160736081.1">
    <property type="nucleotide sequence ID" value="NZ_WTYT01000003.1"/>
</dbReference>
<reference evidence="2 3" key="1">
    <citation type="submission" date="2019-12" db="EMBL/GenBank/DDBJ databases">
        <title>Genomic-based taxomic classification of the family Erythrobacteraceae.</title>
        <authorList>
            <person name="Xu L."/>
        </authorList>
    </citation>
    <scope>NUCLEOTIDE SEQUENCE [LARGE SCALE GENOMIC DNA]</scope>
    <source>
        <strain evidence="2 3">LMG 29518</strain>
    </source>
</reference>